<evidence type="ECO:0000313" key="2">
    <source>
        <dbReference type="Proteomes" id="UP000636800"/>
    </source>
</evidence>
<dbReference type="OrthoDB" id="4062651at2759"/>
<proteinExistence type="predicted"/>
<protein>
    <submittedName>
        <fullName evidence="1">Uncharacterized protein</fullName>
    </submittedName>
</protein>
<organism evidence="1 2">
    <name type="scientific">Vanilla planifolia</name>
    <name type="common">Vanilla</name>
    <dbReference type="NCBI Taxonomy" id="51239"/>
    <lineage>
        <taxon>Eukaryota</taxon>
        <taxon>Viridiplantae</taxon>
        <taxon>Streptophyta</taxon>
        <taxon>Embryophyta</taxon>
        <taxon>Tracheophyta</taxon>
        <taxon>Spermatophyta</taxon>
        <taxon>Magnoliopsida</taxon>
        <taxon>Liliopsida</taxon>
        <taxon>Asparagales</taxon>
        <taxon>Orchidaceae</taxon>
        <taxon>Vanilloideae</taxon>
        <taxon>Vanilleae</taxon>
        <taxon>Vanilla</taxon>
    </lineage>
</organism>
<sequence>MQSLKVMLGMCHVSCSFVEILLNPSQVTLVLAFLCDAIIAKEESAMLESIKDKAYGGRRASKLIQGSYCSYRSREELTK</sequence>
<gene>
    <name evidence="1" type="ORF">HPP92_003048</name>
</gene>
<keyword evidence="2" id="KW-1185">Reference proteome</keyword>
<name>A0A835S6F0_VANPL</name>
<evidence type="ECO:0000313" key="1">
    <source>
        <dbReference type="EMBL" id="KAG0498357.1"/>
    </source>
</evidence>
<accession>A0A835S6F0</accession>
<dbReference type="AlphaFoldDB" id="A0A835S6F0"/>
<reference evidence="1 2" key="1">
    <citation type="journal article" date="2020" name="Nat. Food">
        <title>A phased Vanilla planifolia genome enables genetic improvement of flavour and production.</title>
        <authorList>
            <person name="Hasing T."/>
            <person name="Tang H."/>
            <person name="Brym M."/>
            <person name="Khazi F."/>
            <person name="Huang T."/>
            <person name="Chambers A.H."/>
        </authorList>
    </citation>
    <scope>NUCLEOTIDE SEQUENCE [LARGE SCALE GENOMIC DNA]</scope>
    <source>
        <tissue evidence="1">Leaf</tissue>
    </source>
</reference>
<dbReference type="EMBL" id="JADCNL010000001">
    <property type="protein sequence ID" value="KAG0498357.1"/>
    <property type="molecule type" value="Genomic_DNA"/>
</dbReference>
<comment type="caution">
    <text evidence="1">The sequence shown here is derived from an EMBL/GenBank/DDBJ whole genome shotgun (WGS) entry which is preliminary data.</text>
</comment>
<dbReference type="Proteomes" id="UP000636800">
    <property type="component" value="Chromosome 1"/>
</dbReference>